<evidence type="ECO:0000256" key="2">
    <source>
        <dbReference type="ARBA" id="ARBA00022448"/>
    </source>
</evidence>
<evidence type="ECO:0000256" key="4">
    <source>
        <dbReference type="ARBA" id="ARBA00022840"/>
    </source>
</evidence>
<gene>
    <name evidence="6" type="ORF">DFR64_1188</name>
</gene>
<dbReference type="PANTHER" id="PTHR42734:SF17">
    <property type="entry name" value="METAL TRANSPORT SYSTEM ATP-BINDING PROTEIN TM_0124-RELATED"/>
    <property type="match status" value="1"/>
</dbReference>
<keyword evidence="7" id="KW-1185">Reference proteome</keyword>
<keyword evidence="2" id="KW-0813">Transport</keyword>
<sequence length="223" mass="24669">MITLIHVTKQYENRTILDVPRLTFESGKRYALIGVNGSGKTTLLRLIAGTLRPDSGKIENVPLQNMGYMPQSPYAFDFSVLKNVEIALQKTPQPAEKALAALEAVGLEKLAGARGNKLSGGETQRMAFARMIACPRALLLLDEPTSSMDIKGTDQIENQLLRYAVANECTVILSTHSPAQALRLAQEVVYLDQGKIVEQGSTEQVINHPRVESTRLFLQHWRL</sequence>
<evidence type="ECO:0000256" key="3">
    <source>
        <dbReference type="ARBA" id="ARBA00022741"/>
    </source>
</evidence>
<dbReference type="Proteomes" id="UP000256388">
    <property type="component" value="Unassembled WGS sequence"/>
</dbReference>
<dbReference type="AlphaFoldDB" id="A0A347ZS44"/>
<accession>A0A347ZS44</accession>
<dbReference type="InterPro" id="IPR027417">
    <property type="entry name" value="P-loop_NTPase"/>
</dbReference>
<keyword evidence="3" id="KW-0547">Nucleotide-binding</keyword>
<dbReference type="PANTHER" id="PTHR42734">
    <property type="entry name" value="METAL TRANSPORT SYSTEM ATP-BINDING PROTEIN TM_0124-RELATED"/>
    <property type="match status" value="1"/>
</dbReference>
<proteinExistence type="inferred from homology"/>
<dbReference type="Gene3D" id="3.40.50.300">
    <property type="entry name" value="P-loop containing nucleotide triphosphate hydrolases"/>
    <property type="match status" value="1"/>
</dbReference>
<dbReference type="RefSeq" id="WP_116224445.1">
    <property type="nucleotide sequence ID" value="NZ_AP018437.1"/>
</dbReference>
<evidence type="ECO:0000259" key="5">
    <source>
        <dbReference type="PROSITE" id="PS50893"/>
    </source>
</evidence>
<evidence type="ECO:0000313" key="7">
    <source>
        <dbReference type="Proteomes" id="UP000256388"/>
    </source>
</evidence>
<dbReference type="EMBL" id="QUMS01000001">
    <property type="protein sequence ID" value="REG11310.1"/>
    <property type="molecule type" value="Genomic_DNA"/>
</dbReference>
<name>A0A347ZS44_9CHLR</name>
<dbReference type="InterPro" id="IPR003439">
    <property type="entry name" value="ABC_transporter-like_ATP-bd"/>
</dbReference>
<reference evidence="6 7" key="1">
    <citation type="submission" date="2018-08" db="EMBL/GenBank/DDBJ databases">
        <title>Genomic Encyclopedia of Type Strains, Phase IV (KMG-IV): sequencing the most valuable type-strain genomes for metagenomic binning, comparative biology and taxonomic classification.</title>
        <authorList>
            <person name="Goeker M."/>
        </authorList>
    </citation>
    <scope>NUCLEOTIDE SEQUENCE [LARGE SCALE GENOMIC DNA]</scope>
    <source>
        <strain evidence="6 7">DSM 23923</strain>
    </source>
</reference>
<dbReference type="CDD" id="cd03230">
    <property type="entry name" value="ABC_DR_subfamily_A"/>
    <property type="match status" value="1"/>
</dbReference>
<dbReference type="Pfam" id="PF00005">
    <property type="entry name" value="ABC_tran"/>
    <property type="match status" value="1"/>
</dbReference>
<keyword evidence="4 6" id="KW-0067">ATP-binding</keyword>
<dbReference type="SMART" id="SM00382">
    <property type="entry name" value="AAA"/>
    <property type="match status" value="1"/>
</dbReference>
<dbReference type="GO" id="GO:0005524">
    <property type="term" value="F:ATP binding"/>
    <property type="evidence" value="ECO:0007669"/>
    <property type="project" value="UniProtKB-KW"/>
</dbReference>
<protein>
    <submittedName>
        <fullName evidence="6">Tungstate transport system ATP-binding protein</fullName>
    </submittedName>
</protein>
<dbReference type="InterPro" id="IPR003593">
    <property type="entry name" value="AAA+_ATPase"/>
</dbReference>
<dbReference type="PROSITE" id="PS50893">
    <property type="entry name" value="ABC_TRANSPORTER_2"/>
    <property type="match status" value="1"/>
</dbReference>
<comment type="similarity">
    <text evidence="1">Belongs to the ABC transporter superfamily.</text>
</comment>
<feature type="domain" description="ABC transporter" evidence="5">
    <location>
        <begin position="2"/>
        <end position="218"/>
    </location>
</feature>
<organism evidence="6 7">
    <name type="scientific">Pelolinea submarina</name>
    <dbReference type="NCBI Taxonomy" id="913107"/>
    <lineage>
        <taxon>Bacteria</taxon>
        <taxon>Bacillati</taxon>
        <taxon>Chloroflexota</taxon>
        <taxon>Anaerolineae</taxon>
        <taxon>Anaerolineales</taxon>
        <taxon>Anaerolineaceae</taxon>
        <taxon>Pelolinea</taxon>
    </lineage>
</organism>
<dbReference type="OrthoDB" id="9804819at2"/>
<evidence type="ECO:0000256" key="1">
    <source>
        <dbReference type="ARBA" id="ARBA00005417"/>
    </source>
</evidence>
<dbReference type="GO" id="GO:0016887">
    <property type="term" value="F:ATP hydrolysis activity"/>
    <property type="evidence" value="ECO:0007669"/>
    <property type="project" value="InterPro"/>
</dbReference>
<comment type="caution">
    <text evidence="6">The sequence shown here is derived from an EMBL/GenBank/DDBJ whole genome shotgun (WGS) entry which is preliminary data.</text>
</comment>
<dbReference type="SUPFAM" id="SSF52540">
    <property type="entry name" value="P-loop containing nucleoside triphosphate hydrolases"/>
    <property type="match status" value="1"/>
</dbReference>
<dbReference type="InterPro" id="IPR050153">
    <property type="entry name" value="Metal_Ion_Import_ABC"/>
</dbReference>
<evidence type="ECO:0000313" key="6">
    <source>
        <dbReference type="EMBL" id="REG11310.1"/>
    </source>
</evidence>